<organism evidence="1 2">
    <name type="scientific">Cinchona calisaya</name>
    <dbReference type="NCBI Taxonomy" id="153742"/>
    <lineage>
        <taxon>Eukaryota</taxon>
        <taxon>Viridiplantae</taxon>
        <taxon>Streptophyta</taxon>
        <taxon>Embryophyta</taxon>
        <taxon>Tracheophyta</taxon>
        <taxon>Spermatophyta</taxon>
        <taxon>Magnoliopsida</taxon>
        <taxon>eudicotyledons</taxon>
        <taxon>Gunneridae</taxon>
        <taxon>Pentapetalae</taxon>
        <taxon>asterids</taxon>
        <taxon>lamiids</taxon>
        <taxon>Gentianales</taxon>
        <taxon>Rubiaceae</taxon>
        <taxon>Cinchonoideae</taxon>
        <taxon>Cinchoneae</taxon>
        <taxon>Cinchona</taxon>
    </lineage>
</organism>
<accession>A0ABD2Z5P0</accession>
<comment type="caution">
    <text evidence="1">The sequence shown here is derived from an EMBL/GenBank/DDBJ whole genome shotgun (WGS) entry which is preliminary data.</text>
</comment>
<evidence type="ECO:0000313" key="2">
    <source>
        <dbReference type="Proteomes" id="UP001630127"/>
    </source>
</evidence>
<dbReference type="EMBL" id="JBJUIK010000011">
    <property type="protein sequence ID" value="KAL3514775.1"/>
    <property type="molecule type" value="Genomic_DNA"/>
</dbReference>
<name>A0ABD2Z5P0_9GENT</name>
<proteinExistence type="predicted"/>
<gene>
    <name evidence="1" type="ORF">ACH5RR_027492</name>
</gene>
<keyword evidence="2" id="KW-1185">Reference proteome</keyword>
<dbReference type="AlphaFoldDB" id="A0ABD2Z5P0"/>
<reference evidence="1 2" key="1">
    <citation type="submission" date="2024-11" db="EMBL/GenBank/DDBJ databases">
        <title>A near-complete genome assembly of Cinchona calisaya.</title>
        <authorList>
            <person name="Lian D.C."/>
            <person name="Zhao X.W."/>
            <person name="Wei L."/>
        </authorList>
    </citation>
    <scope>NUCLEOTIDE SEQUENCE [LARGE SCALE GENOMIC DNA]</scope>
    <source>
        <tissue evidence="1">Nenye</tissue>
    </source>
</reference>
<protein>
    <submittedName>
        <fullName evidence="1">Uncharacterized protein</fullName>
    </submittedName>
</protein>
<sequence length="142" mass="15407">MRYSSLVTAEVELRGDCKLAKVLDRSASLQVNLSASVLSVPPRCLSASVLSVPPRCLFLATPLQVGMGATNTACTISQLLFFLSLLGASSWLLHSKSGWVPQTQLVHSLYWLKSGWVPQTQLVLAKHLLSKPLSDSKDKCVN</sequence>
<evidence type="ECO:0000313" key="1">
    <source>
        <dbReference type="EMBL" id="KAL3514775.1"/>
    </source>
</evidence>
<dbReference type="Proteomes" id="UP001630127">
    <property type="component" value="Unassembled WGS sequence"/>
</dbReference>